<keyword evidence="3" id="KW-1185">Reference proteome</keyword>
<organism evidence="2 3">
    <name type="scientific">Streptomyces violaceusniger (strain Tu 4113)</name>
    <dbReference type="NCBI Taxonomy" id="653045"/>
    <lineage>
        <taxon>Bacteria</taxon>
        <taxon>Bacillati</taxon>
        <taxon>Actinomycetota</taxon>
        <taxon>Actinomycetes</taxon>
        <taxon>Kitasatosporales</taxon>
        <taxon>Streptomycetaceae</taxon>
        <taxon>Streptomyces</taxon>
        <taxon>Streptomyces violaceusniger group</taxon>
    </lineage>
</organism>
<reference evidence="2" key="1">
    <citation type="submission" date="2011-08" db="EMBL/GenBank/DDBJ databases">
        <title>Complete sequence of chromosome of Streptomyces violaceusniger Tu 4113.</title>
        <authorList>
            <consortium name="US DOE Joint Genome Institute"/>
            <person name="Lucas S."/>
            <person name="Han J."/>
            <person name="Lapidus A."/>
            <person name="Cheng J.-F."/>
            <person name="Goodwin L."/>
            <person name="Pitluck S."/>
            <person name="Peters L."/>
            <person name="Ivanova N."/>
            <person name="Daligault H."/>
            <person name="Detter J.C."/>
            <person name="Han C."/>
            <person name="Tapia R."/>
            <person name="Land M."/>
            <person name="Hauser L."/>
            <person name="Kyrpides N."/>
            <person name="Ivanova N."/>
            <person name="Pagani I."/>
            <person name="Hagen A."/>
            <person name="Katz L."/>
            <person name="Fiedler H.-P."/>
            <person name="Keasling J."/>
            <person name="Fortman J."/>
            <person name="Woyke T."/>
        </authorList>
    </citation>
    <scope>NUCLEOTIDE SEQUENCE [LARGE SCALE GENOMIC DNA]</scope>
    <source>
        <strain evidence="2">Tu 4113</strain>
    </source>
</reference>
<name>G2NUC2_STRV4</name>
<feature type="region of interest" description="Disordered" evidence="1">
    <location>
        <begin position="78"/>
        <end position="102"/>
    </location>
</feature>
<dbReference type="Proteomes" id="UP000008703">
    <property type="component" value="Chromosome"/>
</dbReference>
<proteinExistence type="predicted"/>
<evidence type="ECO:0000313" key="2">
    <source>
        <dbReference type="EMBL" id="AEM84300.1"/>
    </source>
</evidence>
<sequence length="246" mass="26466">MALRAAVRPPANRSYDNVAAVVFPHPEGACFRWSGIGPVIAVGAPWPVVSSLMGGRGCRRMSEYWNSVRLPHAVVSTGCGRRPAASRQSWPRPSGNGRSGRWPAGGSIRCWFRMTATPPRLRTPRIRRIPMRTRCAGIIHRLGSTTNPLWSSLRLTIETIRASVVRQLLDETGGVAAVSADQGQQVLFACHLLTQHLGGGAVTGARGGDHPPISRPSVSTTTCRLPGLLQKVPAFTPGDECVSRLL</sequence>
<accession>G2NUC2</accession>
<evidence type="ECO:0000313" key="3">
    <source>
        <dbReference type="Proteomes" id="UP000008703"/>
    </source>
</evidence>
<dbReference type="HOGENOM" id="CLU_1128586_0_0_11"/>
<dbReference type="EMBL" id="CP002994">
    <property type="protein sequence ID" value="AEM84300.1"/>
    <property type="molecule type" value="Genomic_DNA"/>
</dbReference>
<protein>
    <submittedName>
        <fullName evidence="2">Uncharacterized protein</fullName>
    </submittedName>
</protein>
<evidence type="ECO:0000256" key="1">
    <source>
        <dbReference type="SAM" id="MobiDB-lite"/>
    </source>
</evidence>
<dbReference type="AlphaFoldDB" id="G2NUC2"/>
<dbReference type="KEGG" id="svl:Strvi_4730"/>
<gene>
    <name evidence="2" type="ORF">Strvi_4730</name>
</gene>